<evidence type="ECO:0000256" key="1">
    <source>
        <dbReference type="SAM" id="MobiDB-lite"/>
    </source>
</evidence>
<evidence type="ECO:0000313" key="2">
    <source>
        <dbReference type="EMBL" id="KAL1587573.1"/>
    </source>
</evidence>
<dbReference type="AlphaFoldDB" id="A0AB34KR49"/>
<dbReference type="EMBL" id="JAAQHG020000010">
    <property type="protein sequence ID" value="KAL1587573.1"/>
    <property type="molecule type" value="Genomic_DNA"/>
</dbReference>
<comment type="caution">
    <text evidence="2">The sequence shown here is derived from an EMBL/GenBank/DDBJ whole genome shotgun (WGS) entry which is preliminary data.</text>
</comment>
<evidence type="ECO:0000313" key="3">
    <source>
        <dbReference type="Proteomes" id="UP000803884"/>
    </source>
</evidence>
<reference evidence="2 3" key="1">
    <citation type="journal article" date="2020" name="Microbiol. Resour. Announc.">
        <title>Draft Genome Sequence of a Cladosporium Species Isolated from the Mesophotic Ascidian Didemnum maculosum.</title>
        <authorList>
            <person name="Gioti A."/>
            <person name="Siaperas R."/>
            <person name="Nikolaivits E."/>
            <person name="Le Goff G."/>
            <person name="Ouazzani J."/>
            <person name="Kotoulas G."/>
            <person name="Topakas E."/>
        </authorList>
    </citation>
    <scope>NUCLEOTIDE SEQUENCE [LARGE SCALE GENOMIC DNA]</scope>
    <source>
        <strain evidence="2 3">TM138-S3</strain>
    </source>
</reference>
<feature type="region of interest" description="Disordered" evidence="1">
    <location>
        <begin position="1"/>
        <end position="91"/>
    </location>
</feature>
<proteinExistence type="predicted"/>
<feature type="compositionally biased region" description="Polar residues" evidence="1">
    <location>
        <begin position="22"/>
        <end position="31"/>
    </location>
</feature>
<dbReference type="GeneID" id="96005238"/>
<accession>A0AB34KR49</accession>
<protein>
    <submittedName>
        <fullName evidence="2">Uncharacterized protein</fullName>
    </submittedName>
</protein>
<name>A0AB34KR49_9PEZI</name>
<organism evidence="2 3">
    <name type="scientific">Cladosporium halotolerans</name>
    <dbReference type="NCBI Taxonomy" id="1052096"/>
    <lineage>
        <taxon>Eukaryota</taxon>
        <taxon>Fungi</taxon>
        <taxon>Dikarya</taxon>
        <taxon>Ascomycota</taxon>
        <taxon>Pezizomycotina</taxon>
        <taxon>Dothideomycetes</taxon>
        <taxon>Dothideomycetidae</taxon>
        <taxon>Cladosporiales</taxon>
        <taxon>Cladosporiaceae</taxon>
        <taxon>Cladosporium</taxon>
    </lineage>
</organism>
<dbReference type="RefSeq" id="XP_069230678.1">
    <property type="nucleotide sequence ID" value="XM_069372400.1"/>
</dbReference>
<dbReference type="Proteomes" id="UP000803884">
    <property type="component" value="Unassembled WGS sequence"/>
</dbReference>
<sequence>MLSDITEEGTSQLSEQPVAGRPSSQRRAASNTKKRSFHHDAETEEASIPAATETKRETRAQAAKRVKRIHEISTESMSVDESAEPSHDQARGCEIGKLVARVTSPMLPYTPSRDLLSFVHFCGLDSDIDTEIIALNLTELTLTDGNWHPDLSGMVQPASCFLIASLLTRRQNLVEDVAASVEEFGIGFEELVKGYALLWEWRDNLRGVVGGYEERLGDLPDPMLFLGSASHDEVLFDQQGGHDEVSDERPEPERWDVEVVDF</sequence>
<gene>
    <name evidence="2" type="ORF">WHR41_03794</name>
</gene>
<keyword evidence="3" id="KW-1185">Reference proteome</keyword>